<reference evidence="1" key="1">
    <citation type="submission" date="2014-09" db="EMBL/GenBank/DDBJ databases">
        <authorList>
            <person name="Magalhaes I.L.F."/>
            <person name="Oliveira U."/>
            <person name="Santos F.R."/>
            <person name="Vidigal T.H.D.A."/>
            <person name="Brescovit A.D."/>
            <person name="Santos A.J."/>
        </authorList>
    </citation>
    <scope>NUCLEOTIDE SEQUENCE</scope>
    <source>
        <tissue evidence="1">Shoot tissue taken approximately 20 cm above the soil surface</tissue>
    </source>
</reference>
<evidence type="ECO:0000313" key="1">
    <source>
        <dbReference type="EMBL" id="JAD55000.1"/>
    </source>
</evidence>
<proteinExistence type="predicted"/>
<dbReference type="EMBL" id="GBRH01242895">
    <property type="protein sequence ID" value="JAD55000.1"/>
    <property type="molecule type" value="Transcribed_RNA"/>
</dbReference>
<organism evidence="1">
    <name type="scientific">Arundo donax</name>
    <name type="common">Giant reed</name>
    <name type="synonym">Donax arundinaceus</name>
    <dbReference type="NCBI Taxonomy" id="35708"/>
    <lineage>
        <taxon>Eukaryota</taxon>
        <taxon>Viridiplantae</taxon>
        <taxon>Streptophyta</taxon>
        <taxon>Embryophyta</taxon>
        <taxon>Tracheophyta</taxon>
        <taxon>Spermatophyta</taxon>
        <taxon>Magnoliopsida</taxon>
        <taxon>Liliopsida</taxon>
        <taxon>Poales</taxon>
        <taxon>Poaceae</taxon>
        <taxon>PACMAD clade</taxon>
        <taxon>Arundinoideae</taxon>
        <taxon>Arundineae</taxon>
        <taxon>Arundo</taxon>
    </lineage>
</organism>
<name>A0A0A9B1E5_ARUDO</name>
<sequence>MYLTNQQGTQIKYEIYHN</sequence>
<accession>A0A0A9B1E5</accession>
<reference evidence="1" key="2">
    <citation type="journal article" date="2015" name="Data Brief">
        <title>Shoot transcriptome of the giant reed, Arundo donax.</title>
        <authorList>
            <person name="Barrero R.A."/>
            <person name="Guerrero F.D."/>
            <person name="Moolhuijzen P."/>
            <person name="Goolsby J.A."/>
            <person name="Tidwell J."/>
            <person name="Bellgard S.E."/>
            <person name="Bellgard M.I."/>
        </authorList>
    </citation>
    <scope>NUCLEOTIDE SEQUENCE</scope>
    <source>
        <tissue evidence="1">Shoot tissue taken approximately 20 cm above the soil surface</tissue>
    </source>
</reference>
<dbReference type="AlphaFoldDB" id="A0A0A9B1E5"/>
<protein>
    <submittedName>
        <fullName evidence="1">Uncharacterized protein</fullName>
    </submittedName>
</protein>